<dbReference type="Proteomes" id="UP000321960">
    <property type="component" value="Unassembled WGS sequence"/>
</dbReference>
<name>A0A512J853_9HYPH</name>
<accession>A0A512J853</accession>
<evidence type="ECO:0000313" key="2">
    <source>
        <dbReference type="EMBL" id="GLS65164.1"/>
    </source>
</evidence>
<evidence type="ECO:0000313" key="3">
    <source>
        <dbReference type="Proteomes" id="UP000321960"/>
    </source>
</evidence>
<evidence type="ECO:0000313" key="1">
    <source>
        <dbReference type="EMBL" id="GEP06145.1"/>
    </source>
</evidence>
<sequence length="188" mass="20014">MSETTNPSFIARLKARYASNAATPNGARAKQAAIVGSLVGLVLLGGYHLWHRSGSDQASAAVHSNTAASPKPTFVQGQLPTCDAPVAQHLLKQAVETNPSPLLGPVKVHKVGAITDYMAFVTALAGGADAKVDPNPDNTMLALRANLENRRSCAAQLFTSRGQHRYDYTITWMSDAKDEVFLQAELGE</sequence>
<keyword evidence="4" id="KW-1185">Reference proteome</keyword>
<reference evidence="1 3" key="3">
    <citation type="submission" date="2019-07" db="EMBL/GenBank/DDBJ databases">
        <title>Whole genome shotgun sequence of Methylobacterium oxalidis NBRC 107715.</title>
        <authorList>
            <person name="Hosoyama A."/>
            <person name="Uohara A."/>
            <person name="Ohji S."/>
            <person name="Ichikawa N."/>
        </authorList>
    </citation>
    <scope>NUCLEOTIDE SEQUENCE [LARGE SCALE GENOMIC DNA]</scope>
    <source>
        <strain evidence="1 3">NBRC 107715</strain>
    </source>
</reference>
<dbReference type="Proteomes" id="UP001156856">
    <property type="component" value="Unassembled WGS sequence"/>
</dbReference>
<reference evidence="2" key="1">
    <citation type="journal article" date="2014" name="Int. J. Syst. Evol. Microbiol.">
        <title>Complete genome of a new Firmicutes species belonging to the dominant human colonic microbiota ('Ruminococcus bicirculans') reveals two chromosomes and a selective capacity to utilize plant glucans.</title>
        <authorList>
            <consortium name="NISC Comparative Sequencing Program"/>
            <person name="Wegmann U."/>
            <person name="Louis P."/>
            <person name="Goesmann A."/>
            <person name="Henrissat B."/>
            <person name="Duncan S.H."/>
            <person name="Flint H.J."/>
        </authorList>
    </citation>
    <scope>NUCLEOTIDE SEQUENCE</scope>
    <source>
        <strain evidence="2">NBRC 107715</strain>
    </source>
</reference>
<evidence type="ECO:0000313" key="4">
    <source>
        <dbReference type="Proteomes" id="UP001156856"/>
    </source>
</evidence>
<reference evidence="4" key="2">
    <citation type="journal article" date="2019" name="Int. J. Syst. Evol. Microbiol.">
        <title>The Global Catalogue of Microorganisms (GCM) 10K type strain sequencing project: providing services to taxonomists for standard genome sequencing and annotation.</title>
        <authorList>
            <consortium name="The Broad Institute Genomics Platform"/>
            <consortium name="The Broad Institute Genome Sequencing Center for Infectious Disease"/>
            <person name="Wu L."/>
            <person name="Ma J."/>
        </authorList>
    </citation>
    <scope>NUCLEOTIDE SEQUENCE [LARGE SCALE GENOMIC DNA]</scope>
    <source>
        <strain evidence="4">NBRC 107715</strain>
    </source>
</reference>
<dbReference type="AlphaFoldDB" id="A0A512J853"/>
<protein>
    <submittedName>
        <fullName evidence="1">Uncharacterized protein</fullName>
    </submittedName>
</protein>
<gene>
    <name evidence="2" type="ORF">GCM10007888_35460</name>
    <name evidence="1" type="ORF">MOX02_41830</name>
</gene>
<dbReference type="EMBL" id="BSPK01000064">
    <property type="protein sequence ID" value="GLS65164.1"/>
    <property type="molecule type" value="Genomic_DNA"/>
</dbReference>
<organism evidence="1 3">
    <name type="scientific">Methylobacterium oxalidis</name>
    <dbReference type="NCBI Taxonomy" id="944322"/>
    <lineage>
        <taxon>Bacteria</taxon>
        <taxon>Pseudomonadati</taxon>
        <taxon>Pseudomonadota</taxon>
        <taxon>Alphaproteobacteria</taxon>
        <taxon>Hyphomicrobiales</taxon>
        <taxon>Methylobacteriaceae</taxon>
        <taxon>Methylobacterium</taxon>
    </lineage>
</organism>
<dbReference type="EMBL" id="BJZU01000092">
    <property type="protein sequence ID" value="GEP06145.1"/>
    <property type="molecule type" value="Genomic_DNA"/>
</dbReference>
<dbReference type="OrthoDB" id="9826429at2"/>
<proteinExistence type="predicted"/>
<comment type="caution">
    <text evidence="1">The sequence shown here is derived from an EMBL/GenBank/DDBJ whole genome shotgun (WGS) entry which is preliminary data.</text>
</comment>
<reference evidence="2" key="4">
    <citation type="submission" date="2023-01" db="EMBL/GenBank/DDBJ databases">
        <title>Draft genome sequence of Methylobacterium oxalidis strain NBRC 107715.</title>
        <authorList>
            <person name="Sun Q."/>
            <person name="Mori K."/>
        </authorList>
    </citation>
    <scope>NUCLEOTIDE SEQUENCE</scope>
    <source>
        <strain evidence="2">NBRC 107715</strain>
    </source>
</reference>
<dbReference type="RefSeq" id="WP_147027677.1">
    <property type="nucleotide sequence ID" value="NZ_BJZU01000092.1"/>
</dbReference>